<evidence type="ECO:0000313" key="12">
    <source>
        <dbReference type="Proteomes" id="UP000076078"/>
    </source>
</evidence>
<comment type="cofactor">
    <cofactor evidence="1">
        <name>Mg(2+)</name>
        <dbReference type="ChEBI" id="CHEBI:18420"/>
    </cofactor>
</comment>
<dbReference type="InterPro" id="IPR000399">
    <property type="entry name" value="TPP-bd_CS"/>
</dbReference>
<sequence>MDSLVKNIHNQQIIAASAAVALGGGFALLKYFYENRIVTGSNKELFYFNQQNATGGDLVAKVLSSHGVKFIFTLTGGHISPILISCDKENIRVIDVRHEVTAVFAADAVSRLSGVPGVAAVTAGPGLTNTITAVKNAQMAQSALVLIGGATSDLLKGRGSLQDIDQFALLKPHVKWMKHISKVSEIVPTLEMAFAISKQGTPGPVFVEFPIDTLYPQPITSSWYLKAKYSAPTLASKIMNFYINRHLHQIFGDVLNRQIQIHNPSVFSQMSPNNSNLESVLYLLIKAKRPVLIVGSQAVLLSGANGITAEQIQKSVQGLGVPTFTSSMSRGLLGAQHPILFRHCRSYALQHADLVILAGVVCDFRLNYGKTISSKAKLVSINRDKVDLYKNRSPNYAYHSDPAQFLIGLYKIYQEQKPTSLDQTWKNWVDDLNSRDIEKNLEISKKIEIPPTKEGFINPLKALKLFDHSLPSQTVLVADGGDFVASASYIVCPRGPLSWLDPGVFGTLGVGAGFALGAKLVNPHSQVWIIFGDGACGYSIPEYDTFVRHKIAIGALVGNDACWMQIMREQVEYLHSEVGCNLTYTNYDQVVKAFGGEGYRVHNEQQLQEALDNSQQILKENIKPVLINCIIDRTDFRKGSISV</sequence>
<accession>A0A152A437</accession>
<dbReference type="STRING" id="361077.A0A152A437"/>
<evidence type="ECO:0000256" key="6">
    <source>
        <dbReference type="RuleBase" id="RU362132"/>
    </source>
</evidence>
<dbReference type="InterPro" id="IPR029061">
    <property type="entry name" value="THDP-binding"/>
</dbReference>
<comment type="caution">
    <text evidence="11">The sequence shown here is derived from an EMBL/GenBank/DDBJ whole genome shotgun (WGS) entry which is preliminary data.</text>
</comment>
<dbReference type="GO" id="GO:0003984">
    <property type="term" value="F:acetolactate synthase activity"/>
    <property type="evidence" value="ECO:0007669"/>
    <property type="project" value="TreeGrafter"/>
</dbReference>
<dbReference type="Proteomes" id="UP000076078">
    <property type="component" value="Unassembled WGS sequence"/>
</dbReference>
<dbReference type="AlphaFoldDB" id="A0A152A437"/>
<dbReference type="OrthoDB" id="16262at2759"/>
<protein>
    <submittedName>
        <fullName evidence="11">Thiamine pyrophosphate-binding enzyme family protein</fullName>
    </submittedName>
</protein>
<dbReference type="Gene3D" id="3.40.50.970">
    <property type="match status" value="2"/>
</dbReference>
<dbReference type="EMBL" id="LODT01000011">
    <property type="protein sequence ID" value="KYR00996.1"/>
    <property type="molecule type" value="Genomic_DNA"/>
</dbReference>
<dbReference type="GO" id="GO:0050660">
    <property type="term" value="F:flavin adenine dinucleotide binding"/>
    <property type="evidence" value="ECO:0007669"/>
    <property type="project" value="TreeGrafter"/>
</dbReference>
<evidence type="ECO:0000313" key="11">
    <source>
        <dbReference type="EMBL" id="KYR00996.1"/>
    </source>
</evidence>
<dbReference type="InterPro" id="IPR029035">
    <property type="entry name" value="DHS-like_NAD/FAD-binding_dom"/>
</dbReference>
<proteinExistence type="inferred from homology"/>
<comment type="similarity">
    <text evidence="3 6">Belongs to the TPP enzyme family.</text>
</comment>
<keyword evidence="7" id="KW-0812">Transmembrane</keyword>
<evidence type="ECO:0000256" key="3">
    <source>
        <dbReference type="ARBA" id="ARBA00007812"/>
    </source>
</evidence>
<feature type="domain" description="Thiamine pyrophosphate enzyme central" evidence="8">
    <location>
        <begin position="278"/>
        <end position="406"/>
    </location>
</feature>
<evidence type="ECO:0000259" key="9">
    <source>
        <dbReference type="Pfam" id="PF02775"/>
    </source>
</evidence>
<organism evidence="11 12">
    <name type="scientific">Tieghemostelium lacteum</name>
    <name type="common">Slime mold</name>
    <name type="synonym">Dictyostelium lacteum</name>
    <dbReference type="NCBI Taxonomy" id="361077"/>
    <lineage>
        <taxon>Eukaryota</taxon>
        <taxon>Amoebozoa</taxon>
        <taxon>Evosea</taxon>
        <taxon>Eumycetozoa</taxon>
        <taxon>Dictyostelia</taxon>
        <taxon>Dictyosteliales</taxon>
        <taxon>Raperosteliaceae</taxon>
        <taxon>Tieghemostelium</taxon>
    </lineage>
</organism>
<evidence type="ECO:0000256" key="4">
    <source>
        <dbReference type="ARBA" id="ARBA00022723"/>
    </source>
</evidence>
<dbReference type="CDD" id="cd02004">
    <property type="entry name" value="TPP_BZL_OCoD_HPCL"/>
    <property type="match status" value="1"/>
</dbReference>
<dbReference type="CDD" id="cd07035">
    <property type="entry name" value="TPP_PYR_POX_like"/>
    <property type="match status" value="1"/>
</dbReference>
<dbReference type="OMA" id="AQMLHVY"/>
<dbReference type="Pfam" id="PF02775">
    <property type="entry name" value="TPP_enzyme_C"/>
    <property type="match status" value="1"/>
</dbReference>
<feature type="domain" description="Thiamine pyrophosphate enzyme N-terminal TPP-binding" evidence="10">
    <location>
        <begin position="54"/>
        <end position="169"/>
    </location>
</feature>
<dbReference type="GO" id="GO:0009099">
    <property type="term" value="P:L-valine biosynthetic process"/>
    <property type="evidence" value="ECO:0007669"/>
    <property type="project" value="TreeGrafter"/>
</dbReference>
<dbReference type="GO" id="GO:0030976">
    <property type="term" value="F:thiamine pyrophosphate binding"/>
    <property type="evidence" value="ECO:0007669"/>
    <property type="project" value="InterPro"/>
</dbReference>
<dbReference type="Gene3D" id="3.40.50.1220">
    <property type="entry name" value="TPP-binding domain"/>
    <property type="match status" value="1"/>
</dbReference>
<evidence type="ECO:0000256" key="1">
    <source>
        <dbReference type="ARBA" id="ARBA00001946"/>
    </source>
</evidence>
<keyword evidence="5 6" id="KW-0786">Thiamine pyrophosphate</keyword>
<dbReference type="GO" id="GO:0009097">
    <property type="term" value="P:isoleucine biosynthetic process"/>
    <property type="evidence" value="ECO:0007669"/>
    <property type="project" value="TreeGrafter"/>
</dbReference>
<evidence type="ECO:0000256" key="5">
    <source>
        <dbReference type="ARBA" id="ARBA00023052"/>
    </source>
</evidence>
<dbReference type="SUPFAM" id="SSF52518">
    <property type="entry name" value="Thiamin diphosphate-binding fold (THDP-binding)"/>
    <property type="match status" value="2"/>
</dbReference>
<keyword evidence="4" id="KW-0479">Metal-binding</keyword>
<evidence type="ECO:0000256" key="7">
    <source>
        <dbReference type="SAM" id="Phobius"/>
    </source>
</evidence>
<dbReference type="Pfam" id="PF02776">
    <property type="entry name" value="TPP_enzyme_N"/>
    <property type="match status" value="1"/>
</dbReference>
<dbReference type="InParanoid" id="A0A152A437"/>
<feature type="domain" description="Thiamine pyrophosphate enzyme TPP-binding" evidence="9">
    <location>
        <begin position="481"/>
        <end position="628"/>
    </location>
</feature>
<dbReference type="PROSITE" id="PS00187">
    <property type="entry name" value="TPP_ENZYMES"/>
    <property type="match status" value="1"/>
</dbReference>
<dbReference type="SUPFAM" id="SSF52467">
    <property type="entry name" value="DHS-like NAD/FAD-binding domain"/>
    <property type="match status" value="1"/>
</dbReference>
<name>A0A152A437_TIELA</name>
<dbReference type="Pfam" id="PF00205">
    <property type="entry name" value="TPP_enzyme_M"/>
    <property type="match status" value="1"/>
</dbReference>
<evidence type="ECO:0000259" key="10">
    <source>
        <dbReference type="Pfam" id="PF02776"/>
    </source>
</evidence>
<reference evidence="11 12" key="1">
    <citation type="submission" date="2015-12" db="EMBL/GenBank/DDBJ databases">
        <title>Dictyostelia acquired genes for synthesis and detection of signals that induce cell-type specialization by lateral gene transfer from prokaryotes.</title>
        <authorList>
            <person name="Gloeckner G."/>
            <person name="Schaap P."/>
        </authorList>
    </citation>
    <scope>NUCLEOTIDE SEQUENCE [LARGE SCALE GENOMIC DNA]</scope>
    <source>
        <strain evidence="11 12">TK</strain>
    </source>
</reference>
<dbReference type="PANTHER" id="PTHR18968">
    <property type="entry name" value="THIAMINE PYROPHOSPHATE ENZYMES"/>
    <property type="match status" value="1"/>
</dbReference>
<dbReference type="FunCoup" id="A0A152A437">
    <property type="interactions" value="1"/>
</dbReference>
<dbReference type="InterPro" id="IPR045229">
    <property type="entry name" value="TPP_enz"/>
</dbReference>
<gene>
    <name evidence="11" type="ORF">DLAC_02072</name>
</gene>
<dbReference type="InterPro" id="IPR012000">
    <property type="entry name" value="Thiamin_PyroP_enz_cen_dom"/>
</dbReference>
<evidence type="ECO:0000259" key="8">
    <source>
        <dbReference type="Pfam" id="PF00205"/>
    </source>
</evidence>
<dbReference type="GO" id="GO:0000287">
    <property type="term" value="F:magnesium ion binding"/>
    <property type="evidence" value="ECO:0007669"/>
    <property type="project" value="InterPro"/>
</dbReference>
<comment type="cofactor">
    <cofactor evidence="2">
        <name>thiamine diphosphate</name>
        <dbReference type="ChEBI" id="CHEBI:58937"/>
    </cofactor>
</comment>
<dbReference type="InterPro" id="IPR012001">
    <property type="entry name" value="Thiamin_PyroP_enz_TPP-bd_dom"/>
</dbReference>
<keyword evidence="7" id="KW-1133">Transmembrane helix</keyword>
<dbReference type="GO" id="GO:0005948">
    <property type="term" value="C:acetolactate synthase complex"/>
    <property type="evidence" value="ECO:0007669"/>
    <property type="project" value="TreeGrafter"/>
</dbReference>
<evidence type="ECO:0000256" key="2">
    <source>
        <dbReference type="ARBA" id="ARBA00001964"/>
    </source>
</evidence>
<feature type="transmembrane region" description="Helical" evidence="7">
    <location>
        <begin position="12"/>
        <end position="33"/>
    </location>
</feature>
<dbReference type="PANTHER" id="PTHR18968:SF166">
    <property type="entry name" value="2-HYDROXYACYL-COA LYASE 2"/>
    <property type="match status" value="1"/>
</dbReference>
<keyword evidence="7" id="KW-0472">Membrane</keyword>
<dbReference type="InterPro" id="IPR011766">
    <property type="entry name" value="TPP_enzyme_TPP-bd"/>
</dbReference>
<keyword evidence="12" id="KW-1185">Reference proteome</keyword>